<dbReference type="AlphaFoldDB" id="A0ABD3ASC3"/>
<comment type="caution">
    <text evidence="1">The sequence shown here is derived from an EMBL/GenBank/DDBJ whole genome shotgun (WGS) entry which is preliminary data.</text>
</comment>
<protein>
    <submittedName>
        <fullName evidence="1">Uncharacterized protein</fullName>
    </submittedName>
</protein>
<organism evidence="1 2">
    <name type="scientific">Cinchona calisaya</name>
    <dbReference type="NCBI Taxonomy" id="153742"/>
    <lineage>
        <taxon>Eukaryota</taxon>
        <taxon>Viridiplantae</taxon>
        <taxon>Streptophyta</taxon>
        <taxon>Embryophyta</taxon>
        <taxon>Tracheophyta</taxon>
        <taxon>Spermatophyta</taxon>
        <taxon>Magnoliopsida</taxon>
        <taxon>eudicotyledons</taxon>
        <taxon>Gunneridae</taxon>
        <taxon>Pentapetalae</taxon>
        <taxon>asterids</taxon>
        <taxon>lamiids</taxon>
        <taxon>Gentianales</taxon>
        <taxon>Rubiaceae</taxon>
        <taxon>Cinchonoideae</taxon>
        <taxon>Cinchoneae</taxon>
        <taxon>Cinchona</taxon>
    </lineage>
</organism>
<keyword evidence="2" id="KW-1185">Reference proteome</keyword>
<dbReference type="EMBL" id="JBJUIK010000003">
    <property type="protein sequence ID" value="KAL3534065.1"/>
    <property type="molecule type" value="Genomic_DNA"/>
</dbReference>
<gene>
    <name evidence="1" type="ORF">ACH5RR_007586</name>
</gene>
<proteinExistence type="predicted"/>
<reference evidence="1 2" key="1">
    <citation type="submission" date="2024-11" db="EMBL/GenBank/DDBJ databases">
        <title>A near-complete genome assembly of Cinchona calisaya.</title>
        <authorList>
            <person name="Lian D.C."/>
            <person name="Zhao X.W."/>
            <person name="Wei L."/>
        </authorList>
    </citation>
    <scope>NUCLEOTIDE SEQUENCE [LARGE SCALE GENOMIC DNA]</scope>
    <source>
        <tissue evidence="1">Nenye</tissue>
    </source>
</reference>
<sequence>MSFAPIIILHVEDKSMDEDARERISLGFPPLDSPPGKPLLISHLEILNLDGKSDAQPSHFSIKKLFPELTPYLKAFPYPWVGSKFDLAMRLFEKLVAD</sequence>
<name>A0ABD3ASC3_9GENT</name>
<accession>A0ABD3ASC3</accession>
<evidence type="ECO:0000313" key="1">
    <source>
        <dbReference type="EMBL" id="KAL3534065.1"/>
    </source>
</evidence>
<evidence type="ECO:0000313" key="2">
    <source>
        <dbReference type="Proteomes" id="UP001630127"/>
    </source>
</evidence>
<dbReference type="Proteomes" id="UP001630127">
    <property type="component" value="Unassembled WGS sequence"/>
</dbReference>